<protein>
    <recommendedName>
        <fullName evidence="3">Nucleolar protein 16</fullName>
    </recommendedName>
</protein>
<keyword evidence="6" id="KW-1185">Reference proteome</keyword>
<dbReference type="OrthoDB" id="285729at2759"/>
<dbReference type="InterPro" id="IPR019002">
    <property type="entry name" value="Ribosome_biogenesis_Nop16"/>
</dbReference>
<proteinExistence type="inferred from homology"/>
<name>A0A1I8MRP3_MUSDO</name>
<dbReference type="PANTHER" id="PTHR13243">
    <property type="entry name" value="HSPC111 PROTEIN-RELATED"/>
    <property type="match status" value="1"/>
</dbReference>
<dbReference type="Pfam" id="PF09420">
    <property type="entry name" value="Nop16"/>
    <property type="match status" value="1"/>
</dbReference>
<evidence type="ECO:0000313" key="5">
    <source>
        <dbReference type="EnsemblMetazoa" id="MDOA007755-PA"/>
    </source>
</evidence>
<dbReference type="VEuPathDB" id="VectorBase:MDOMA2_013915"/>
<gene>
    <name evidence="5" type="primary">101896353</name>
    <name evidence="7" type="synonym">LOC101896353</name>
</gene>
<dbReference type="KEGG" id="mde:101896353"/>
<dbReference type="RefSeq" id="XP_005185334.1">
    <property type="nucleotide sequence ID" value="XM_005185277.3"/>
</dbReference>
<keyword evidence="4" id="KW-0539">Nucleus</keyword>
<comment type="subcellular location">
    <subcellularLocation>
        <location evidence="1">Nucleus</location>
        <location evidence="1">Nucleolus</location>
    </subcellularLocation>
</comment>
<dbReference type="eggNOG" id="KOG4706">
    <property type="taxonomic scope" value="Eukaryota"/>
</dbReference>
<dbReference type="STRING" id="7370.A0A1I8MRP3"/>
<organism evidence="5">
    <name type="scientific">Musca domestica</name>
    <name type="common">House fly</name>
    <dbReference type="NCBI Taxonomy" id="7370"/>
    <lineage>
        <taxon>Eukaryota</taxon>
        <taxon>Metazoa</taxon>
        <taxon>Ecdysozoa</taxon>
        <taxon>Arthropoda</taxon>
        <taxon>Hexapoda</taxon>
        <taxon>Insecta</taxon>
        <taxon>Pterygota</taxon>
        <taxon>Neoptera</taxon>
        <taxon>Endopterygota</taxon>
        <taxon>Diptera</taxon>
        <taxon>Brachycera</taxon>
        <taxon>Muscomorpha</taxon>
        <taxon>Muscoidea</taxon>
        <taxon>Muscidae</taxon>
        <taxon>Musca</taxon>
    </lineage>
</organism>
<evidence type="ECO:0000256" key="1">
    <source>
        <dbReference type="ARBA" id="ARBA00004604"/>
    </source>
</evidence>
<evidence type="ECO:0000313" key="7">
    <source>
        <dbReference type="RefSeq" id="XP_005185334.1"/>
    </source>
</evidence>
<dbReference type="GO" id="GO:0042273">
    <property type="term" value="P:ribosomal large subunit biogenesis"/>
    <property type="evidence" value="ECO:0007669"/>
    <property type="project" value="TreeGrafter"/>
</dbReference>
<dbReference type="VEuPathDB" id="VectorBase:MDOA007755"/>
<dbReference type="Proteomes" id="UP001652621">
    <property type="component" value="Unplaced"/>
</dbReference>
<evidence type="ECO:0000256" key="3">
    <source>
        <dbReference type="ARBA" id="ARBA00015522"/>
    </source>
</evidence>
<accession>A0A1I8MRP3</accession>
<reference evidence="5" key="1">
    <citation type="submission" date="2020-05" db="UniProtKB">
        <authorList>
            <consortium name="EnsemblMetazoa"/>
        </authorList>
    </citation>
    <scope>IDENTIFICATION</scope>
    <source>
        <strain evidence="5">Aabys</strain>
    </source>
</reference>
<reference evidence="7" key="2">
    <citation type="submission" date="2025-04" db="UniProtKB">
        <authorList>
            <consortium name="RefSeq"/>
        </authorList>
    </citation>
    <scope>IDENTIFICATION</scope>
    <source>
        <strain evidence="7">Aabys</strain>
    </source>
</reference>
<comment type="similarity">
    <text evidence="2">Belongs to the NOP16 family.</text>
</comment>
<dbReference type="GeneID" id="101896353"/>
<evidence type="ECO:0000256" key="2">
    <source>
        <dbReference type="ARBA" id="ARBA00008479"/>
    </source>
</evidence>
<evidence type="ECO:0000313" key="6">
    <source>
        <dbReference type="Proteomes" id="UP001652621"/>
    </source>
</evidence>
<dbReference type="GO" id="GO:0005730">
    <property type="term" value="C:nucleolus"/>
    <property type="evidence" value="ECO:0007669"/>
    <property type="project" value="UniProtKB-SubCell"/>
</dbReference>
<dbReference type="EnsemblMetazoa" id="MDOA007755-RA">
    <property type="protein sequence ID" value="MDOA007755-PA"/>
    <property type="gene ID" value="MDOA007755"/>
</dbReference>
<evidence type="ECO:0000256" key="4">
    <source>
        <dbReference type="ARBA" id="ARBA00023242"/>
    </source>
</evidence>
<sequence length="197" mass="23873">MKIRRNHRQKRYRYNVNRKTLNKTRSSTGKIKDPAFKKLWEDSKRPGTNFSEMGLCVDPNKSVPIPNFKKDRLKITKIVNGFEEEELTEEDVKPVPKRGHVVNEMEEMAKQKADSKFRLPKGVVSHISYFMDKYKFNYKAMVTDRRNHDQWTWKQFRMKIKQFMNVKEQFNAYLEKRNLPLDKELDWEEYNSDSEWQ</sequence>
<dbReference type="AlphaFoldDB" id="A0A1I8MRP3"/>
<dbReference type="PANTHER" id="PTHR13243:SF1">
    <property type="entry name" value="NUCLEOLAR PROTEIN 16"/>
    <property type="match status" value="1"/>
</dbReference>